<dbReference type="GO" id="GO:0016763">
    <property type="term" value="F:pentosyltransferase activity"/>
    <property type="evidence" value="ECO:0007669"/>
    <property type="project" value="InterPro"/>
</dbReference>
<evidence type="ECO:0000256" key="9">
    <source>
        <dbReference type="ARBA" id="ARBA00023136"/>
    </source>
</evidence>
<dbReference type="InterPro" id="IPR036950">
    <property type="entry name" value="PBP_transglycosylase"/>
</dbReference>
<dbReference type="InterPro" id="IPR023346">
    <property type="entry name" value="Lysozyme-like_dom_sf"/>
</dbReference>
<keyword evidence="1" id="KW-1003">Cell membrane</keyword>
<evidence type="ECO:0000256" key="5">
    <source>
        <dbReference type="ARBA" id="ARBA00022692"/>
    </source>
</evidence>
<dbReference type="Gene3D" id="1.10.3810.10">
    <property type="entry name" value="Biosynthetic peptidoglycan transglycosylase-like"/>
    <property type="match status" value="1"/>
</dbReference>
<dbReference type="GO" id="GO:0009252">
    <property type="term" value="P:peptidoglycan biosynthetic process"/>
    <property type="evidence" value="ECO:0007669"/>
    <property type="project" value="UniProtKB-KW"/>
</dbReference>
<dbReference type="GO" id="GO:0008360">
    <property type="term" value="P:regulation of cell shape"/>
    <property type="evidence" value="ECO:0007669"/>
    <property type="project" value="UniProtKB-KW"/>
</dbReference>
<sequence length="730" mass="81949">MQVNKKRILIISGWVLLGFVVLGAIGAGIIYTKREALLKEGLARGIRKAKRDYNLTVTIGKAQFTGLSTVAFSNVTVVPASRDSLLRVGKTEVGVSIWPLLFGRVAVSSLTLQNGLAHIVRRDSTSNIDFLLKSQKKDSTASVSDKETSTRRVDLADVAENLVDNLLAKIPDNMDIQNLELRLTDDDRQLSFLTETATIDDEELTSTIRINGNESVWHLMGTVAASDQEASVALYADGKPLELPYLEQRFKLKLQADTLRAELRDVASSGGEFKIEGAGAVRNLRINHPAVALGDVVVERAAMDANLFFGENYIGIDSSSTIYLGKAKARPFIKYTVSPVKIYDVQIHTDPLDAQDLFDAFPQGLFESLEGMKVAGKLKYDAVLHLDSSLPDSVQFNSSLTPDQFKILQFGKEDFSRVNKPFEHEVYEKDKLVRKFIVGPANPDFTPLNAISPNLRNAILTAEDYNFFTHNGFNEKAFRVSLATNFKAKKFKRGASTISMQFVKNAFLNRNKTLSRKAEEILIVWLIENQRIISKERMYEIYLNFIEWGRNIYGIGEASRYYFAKSPSNLDIGESILLSYVVPSPKATLSRFYPDGSVKTYLRGYFRLIGRIMASRGLTPYDTTAYGFYGVRLREGLRQEVAPVDSIEIDSLMMPEEETDETTNGINDFFRRVLGRDRAEPEVVTPEQEPAKGAAVQTDSIPKSRRQLRKERREQRRKEKEAQENNPPSQ</sequence>
<feature type="compositionally biased region" description="Basic and acidic residues" evidence="11">
    <location>
        <begin position="711"/>
        <end position="723"/>
    </location>
</feature>
<keyword evidence="8" id="KW-1133">Transmembrane helix</keyword>
<accession>A0A368JUA3</accession>
<proteinExistence type="predicted"/>
<protein>
    <submittedName>
        <fullName evidence="13">Penicillin-binding protein</fullName>
    </submittedName>
</protein>
<evidence type="ECO:0000256" key="2">
    <source>
        <dbReference type="ARBA" id="ARBA00022519"/>
    </source>
</evidence>
<gene>
    <name evidence="13" type="ORF">DUE52_04895</name>
</gene>
<dbReference type="Proteomes" id="UP000253383">
    <property type="component" value="Unassembled WGS sequence"/>
</dbReference>
<dbReference type="OrthoDB" id="9766909at2"/>
<evidence type="ECO:0000313" key="14">
    <source>
        <dbReference type="Proteomes" id="UP000253383"/>
    </source>
</evidence>
<feature type="domain" description="Glycosyl transferase family 51" evidence="12">
    <location>
        <begin position="440"/>
        <end position="587"/>
    </location>
</feature>
<keyword evidence="14" id="KW-1185">Reference proteome</keyword>
<keyword evidence="4" id="KW-0808">Transferase</keyword>
<reference evidence="13 14" key="1">
    <citation type="submission" date="2018-07" db="EMBL/GenBank/DDBJ databases">
        <title>Genome analysis of Larkinella rosea.</title>
        <authorList>
            <person name="Zhou Z."/>
            <person name="Wang G."/>
        </authorList>
    </citation>
    <scope>NUCLEOTIDE SEQUENCE [LARGE SCALE GENOMIC DNA]</scope>
    <source>
        <strain evidence="14">zzj9</strain>
    </source>
</reference>
<feature type="region of interest" description="Disordered" evidence="11">
    <location>
        <begin position="677"/>
        <end position="730"/>
    </location>
</feature>
<evidence type="ECO:0000256" key="1">
    <source>
        <dbReference type="ARBA" id="ARBA00022475"/>
    </source>
</evidence>
<dbReference type="SUPFAM" id="SSF53955">
    <property type="entry name" value="Lysozyme-like"/>
    <property type="match status" value="1"/>
</dbReference>
<evidence type="ECO:0000256" key="11">
    <source>
        <dbReference type="SAM" id="MobiDB-lite"/>
    </source>
</evidence>
<dbReference type="AlphaFoldDB" id="A0A368JUA3"/>
<evidence type="ECO:0000256" key="8">
    <source>
        <dbReference type="ARBA" id="ARBA00022989"/>
    </source>
</evidence>
<dbReference type="GO" id="GO:0071555">
    <property type="term" value="P:cell wall organization"/>
    <property type="evidence" value="ECO:0007669"/>
    <property type="project" value="UniProtKB-KW"/>
</dbReference>
<dbReference type="EMBL" id="QOWE01000003">
    <property type="protein sequence ID" value="RCR70925.1"/>
    <property type="molecule type" value="Genomic_DNA"/>
</dbReference>
<dbReference type="Pfam" id="PF00912">
    <property type="entry name" value="Transgly"/>
    <property type="match status" value="1"/>
</dbReference>
<dbReference type="PANTHER" id="PTHR30400">
    <property type="entry name" value="MONOFUNCTIONAL BIOSYNTHETIC PEPTIDOGLYCAN TRANSGLYCOSYLASE"/>
    <property type="match status" value="1"/>
</dbReference>
<dbReference type="InterPro" id="IPR001264">
    <property type="entry name" value="Glyco_trans_51"/>
</dbReference>
<evidence type="ECO:0000256" key="10">
    <source>
        <dbReference type="ARBA" id="ARBA00023316"/>
    </source>
</evidence>
<evidence type="ECO:0000313" key="13">
    <source>
        <dbReference type="EMBL" id="RCR70925.1"/>
    </source>
</evidence>
<evidence type="ECO:0000256" key="3">
    <source>
        <dbReference type="ARBA" id="ARBA00022676"/>
    </source>
</evidence>
<keyword evidence="2" id="KW-0997">Cell inner membrane</keyword>
<keyword evidence="5" id="KW-0812">Transmembrane</keyword>
<evidence type="ECO:0000256" key="6">
    <source>
        <dbReference type="ARBA" id="ARBA00022960"/>
    </source>
</evidence>
<evidence type="ECO:0000259" key="12">
    <source>
        <dbReference type="Pfam" id="PF00912"/>
    </source>
</evidence>
<keyword evidence="9" id="KW-0472">Membrane</keyword>
<evidence type="ECO:0000256" key="7">
    <source>
        <dbReference type="ARBA" id="ARBA00022984"/>
    </source>
</evidence>
<keyword evidence="10" id="KW-0961">Cell wall biogenesis/degradation</keyword>
<comment type="caution">
    <text evidence="13">The sequence shown here is derived from an EMBL/GenBank/DDBJ whole genome shotgun (WGS) entry which is preliminary data.</text>
</comment>
<keyword evidence="3" id="KW-0328">Glycosyltransferase</keyword>
<dbReference type="GO" id="GO:0016020">
    <property type="term" value="C:membrane"/>
    <property type="evidence" value="ECO:0007669"/>
    <property type="project" value="InterPro"/>
</dbReference>
<dbReference type="GO" id="GO:0009274">
    <property type="term" value="C:peptidoglycan-based cell wall"/>
    <property type="evidence" value="ECO:0007669"/>
    <property type="project" value="InterPro"/>
</dbReference>
<dbReference type="PANTHER" id="PTHR30400:SF0">
    <property type="entry name" value="BIOSYNTHETIC PEPTIDOGLYCAN TRANSGLYCOSYLASE"/>
    <property type="match status" value="1"/>
</dbReference>
<keyword evidence="7" id="KW-0573">Peptidoglycan synthesis</keyword>
<dbReference type="RefSeq" id="WP_114404840.1">
    <property type="nucleotide sequence ID" value="NZ_QOWE01000003.1"/>
</dbReference>
<dbReference type="InterPro" id="IPR011812">
    <property type="entry name" value="Pep_trsgly"/>
</dbReference>
<evidence type="ECO:0000256" key="4">
    <source>
        <dbReference type="ARBA" id="ARBA00022679"/>
    </source>
</evidence>
<organism evidence="13 14">
    <name type="scientific">Larkinella punicea</name>
    <dbReference type="NCBI Taxonomy" id="2315727"/>
    <lineage>
        <taxon>Bacteria</taxon>
        <taxon>Pseudomonadati</taxon>
        <taxon>Bacteroidota</taxon>
        <taxon>Cytophagia</taxon>
        <taxon>Cytophagales</taxon>
        <taxon>Spirosomataceae</taxon>
        <taxon>Larkinella</taxon>
    </lineage>
</organism>
<keyword evidence="6" id="KW-0133">Cell shape</keyword>
<name>A0A368JUA3_9BACT</name>